<dbReference type="PANTHER" id="PTHR43667:SF1">
    <property type="entry name" value="CYCLOPROPANE-FATTY-ACYL-PHOSPHOLIPID SYNTHASE"/>
    <property type="match status" value="1"/>
</dbReference>
<accession>A0ABQ6AD73</accession>
<evidence type="ECO:0000256" key="2">
    <source>
        <dbReference type="ARBA" id="ARBA00022603"/>
    </source>
</evidence>
<keyword evidence="5" id="KW-0443">Lipid metabolism</keyword>
<dbReference type="InterPro" id="IPR003333">
    <property type="entry name" value="CMAS"/>
</dbReference>
<keyword evidence="2" id="KW-0489">Methyltransferase</keyword>
<dbReference type="PANTHER" id="PTHR43667">
    <property type="entry name" value="CYCLOPROPANE-FATTY-ACYL-PHOSPHOLIPID SYNTHASE"/>
    <property type="match status" value="1"/>
</dbReference>
<dbReference type="PIRSF" id="PIRSF003085">
    <property type="entry name" value="CMAS"/>
    <property type="match status" value="1"/>
</dbReference>
<dbReference type="InterPro" id="IPR050723">
    <property type="entry name" value="CFA/CMAS"/>
</dbReference>
<keyword evidence="4" id="KW-0949">S-adenosyl-L-methionine</keyword>
<name>A0ABQ6AD73_9PROT</name>
<feature type="domain" description="DUF7884" evidence="6">
    <location>
        <begin position="19"/>
        <end position="89"/>
    </location>
</feature>
<dbReference type="EMBL" id="BSOS01000079">
    <property type="protein sequence ID" value="GLR68148.1"/>
    <property type="molecule type" value="Genomic_DNA"/>
</dbReference>
<comment type="caution">
    <text evidence="7">The sequence shown here is derived from an EMBL/GenBank/DDBJ whole genome shotgun (WGS) entry which is preliminary data.</text>
</comment>
<comment type="similarity">
    <text evidence="1">Belongs to the CFA/CMAS family.</text>
</comment>
<evidence type="ECO:0000313" key="7">
    <source>
        <dbReference type="EMBL" id="GLR68148.1"/>
    </source>
</evidence>
<reference evidence="8" key="1">
    <citation type="journal article" date="2019" name="Int. J. Syst. Evol. Microbiol.">
        <title>The Global Catalogue of Microorganisms (GCM) 10K type strain sequencing project: providing services to taxonomists for standard genome sequencing and annotation.</title>
        <authorList>
            <consortium name="The Broad Institute Genomics Platform"/>
            <consortium name="The Broad Institute Genome Sequencing Center for Infectious Disease"/>
            <person name="Wu L."/>
            <person name="Ma J."/>
        </authorList>
    </citation>
    <scope>NUCLEOTIDE SEQUENCE [LARGE SCALE GENOMIC DNA]</scope>
    <source>
        <strain evidence="8">NBRC 112502</strain>
    </source>
</reference>
<dbReference type="SUPFAM" id="SSF53335">
    <property type="entry name" value="S-adenosyl-L-methionine-dependent methyltransferases"/>
    <property type="match status" value="1"/>
</dbReference>
<dbReference type="Pfam" id="PF25371">
    <property type="entry name" value="DUF7884"/>
    <property type="match status" value="1"/>
</dbReference>
<proteinExistence type="inferred from homology"/>
<evidence type="ECO:0000256" key="3">
    <source>
        <dbReference type="ARBA" id="ARBA00022679"/>
    </source>
</evidence>
<organism evidence="7 8">
    <name type="scientific">Acidocella aquatica</name>
    <dbReference type="NCBI Taxonomy" id="1922313"/>
    <lineage>
        <taxon>Bacteria</taxon>
        <taxon>Pseudomonadati</taxon>
        <taxon>Pseudomonadota</taxon>
        <taxon>Alphaproteobacteria</taxon>
        <taxon>Acetobacterales</taxon>
        <taxon>Acidocellaceae</taxon>
        <taxon>Acidocella</taxon>
    </lineage>
</organism>
<dbReference type="Pfam" id="PF02353">
    <property type="entry name" value="CMAS"/>
    <property type="match status" value="1"/>
</dbReference>
<evidence type="ECO:0000313" key="8">
    <source>
        <dbReference type="Proteomes" id="UP001156641"/>
    </source>
</evidence>
<evidence type="ECO:0000256" key="5">
    <source>
        <dbReference type="ARBA" id="ARBA00023098"/>
    </source>
</evidence>
<dbReference type="InterPro" id="IPR029063">
    <property type="entry name" value="SAM-dependent_MTases_sf"/>
</dbReference>
<gene>
    <name evidence="7" type="ORF">GCM10010909_28290</name>
</gene>
<evidence type="ECO:0000256" key="1">
    <source>
        <dbReference type="ARBA" id="ARBA00010815"/>
    </source>
</evidence>
<sequence length="413" mass="46611">MTSLFKKLLDRILAGSVREGRFRVIWPDGSETLYGDGSSPAAGIKILNAATLRRLVLNPGLALGEGYMEECILPLDCSIHDVLALLLDNMTRHPMPILNWNERISRWLRPISQANNARRAKRNVAHHYDLNGRLYSLFLDRDRQYSCAYFPRGDETLEEAQAAKKRHIAAKLLLNRPGLTVLDIGCGWGGMALTLARDFGARVTGITLSEEQLAEARARARAAGLEERVKFELMDYRAMDRPFDRIVSVGMFEHVGVPNFASFFATISRCLKPDGVALLHSIGRFEGPGATNRWIAKYIFPGGYSPALSEALVPLEKSGLITTDIEILRLHYAKTIAHWRSRFAAHRNTIAALYDERFCRMFEFYLSGSELSFRLSDHMNFQIQIAHARAAVPLTRDYMFDQERQIALPRAAE</sequence>
<dbReference type="Gene3D" id="3.40.50.150">
    <property type="entry name" value="Vaccinia Virus protein VP39"/>
    <property type="match status" value="1"/>
</dbReference>
<evidence type="ECO:0000256" key="4">
    <source>
        <dbReference type="ARBA" id="ARBA00022691"/>
    </source>
</evidence>
<dbReference type="RefSeq" id="WP_284258991.1">
    <property type="nucleotide sequence ID" value="NZ_BSOS01000079.1"/>
</dbReference>
<evidence type="ECO:0000259" key="6">
    <source>
        <dbReference type="Pfam" id="PF25371"/>
    </source>
</evidence>
<dbReference type="Proteomes" id="UP001156641">
    <property type="component" value="Unassembled WGS sequence"/>
</dbReference>
<keyword evidence="8" id="KW-1185">Reference proteome</keyword>
<dbReference type="InterPro" id="IPR057206">
    <property type="entry name" value="DUF7884"/>
</dbReference>
<dbReference type="CDD" id="cd02440">
    <property type="entry name" value="AdoMet_MTases"/>
    <property type="match status" value="1"/>
</dbReference>
<protein>
    <submittedName>
        <fullName evidence="7">Cyclopropane-fatty-acyl-phospholipid synthase</fullName>
    </submittedName>
</protein>
<keyword evidence="3" id="KW-0808">Transferase</keyword>